<gene>
    <name evidence="1" type="ORF">KUCAC02_004083</name>
</gene>
<evidence type="ECO:0000313" key="1">
    <source>
        <dbReference type="EMBL" id="KAI4818783.1"/>
    </source>
</evidence>
<name>A0ACB9WYL5_CHAAC</name>
<comment type="caution">
    <text evidence="1">The sequence shown here is derived from an EMBL/GenBank/DDBJ whole genome shotgun (WGS) entry which is preliminary data.</text>
</comment>
<sequence length="539" mass="62285">STPDSSWMKELLWTFFAPCTVYHVSWLPTVSRQDGESTQEFANKVQELLAGELGLVSTKITKADKAEHIKRTKRHTVPQASTSARPASIGLGFMVQSLGTDDHRIAKMAQQVKDVLPHVPLNVIAKDLSETNCVDTTITNLLESKEEGPMEATGTSTFGSSMNNSYSSVPAPTIKERSGYKVIMSGAEDLSNESVELKEDKQFDVEAEDNLEDDYFDPTRYMFYRDRKEWADLEPVPQDDGPNPVVKIAYSEKFSDVFDYFRALLKNDERSDRAFALTAEAIELNAANYTVWHYRRVLLQALTKDLREEMRYITAIIEEQPKNYQVWHHRRMVVEWLKDPSEELEFIADILSQDAKNYHAWQHRQWVIQEYRLWDSELEFVETLLEEDVRNNSAWNQRHFVISHTTGFSEPALVEREIQYCLTQIKKAPHNESAWNYLKGMLQDQGLSSVPGLLERVLRLKETHCSPYLLAFLFDCYEDALESSSQEENKSDEELKETLEKALEVCHLLAHETDTIRKEYWLFLGRSLKNRRGADEERS</sequence>
<keyword evidence="2" id="KW-1185">Reference proteome</keyword>
<accession>A0ACB9WYL5</accession>
<protein>
    <submittedName>
        <fullName evidence="1">Uncharacterized protein</fullName>
    </submittedName>
</protein>
<proteinExistence type="predicted"/>
<reference evidence="1" key="1">
    <citation type="submission" date="2022-05" db="EMBL/GenBank/DDBJ databases">
        <title>Chromosome-level genome of Chaenocephalus aceratus.</title>
        <authorList>
            <person name="Park H."/>
        </authorList>
    </citation>
    <scope>NUCLEOTIDE SEQUENCE</scope>
    <source>
        <strain evidence="1">KU_202001</strain>
    </source>
</reference>
<feature type="non-terminal residue" evidence="1">
    <location>
        <position position="1"/>
    </location>
</feature>
<dbReference type="Proteomes" id="UP001057452">
    <property type="component" value="Chromosome 10"/>
</dbReference>
<dbReference type="EMBL" id="CM043794">
    <property type="protein sequence ID" value="KAI4818783.1"/>
    <property type="molecule type" value="Genomic_DNA"/>
</dbReference>
<organism evidence="1 2">
    <name type="scientific">Chaenocephalus aceratus</name>
    <name type="common">Blackfin icefish</name>
    <name type="synonym">Chaenichthys aceratus</name>
    <dbReference type="NCBI Taxonomy" id="36190"/>
    <lineage>
        <taxon>Eukaryota</taxon>
        <taxon>Metazoa</taxon>
        <taxon>Chordata</taxon>
        <taxon>Craniata</taxon>
        <taxon>Vertebrata</taxon>
        <taxon>Euteleostomi</taxon>
        <taxon>Actinopterygii</taxon>
        <taxon>Neopterygii</taxon>
        <taxon>Teleostei</taxon>
        <taxon>Neoteleostei</taxon>
        <taxon>Acanthomorphata</taxon>
        <taxon>Eupercaria</taxon>
        <taxon>Perciformes</taxon>
        <taxon>Notothenioidei</taxon>
        <taxon>Channichthyidae</taxon>
        <taxon>Chaenocephalus</taxon>
    </lineage>
</organism>
<evidence type="ECO:0000313" key="2">
    <source>
        <dbReference type="Proteomes" id="UP001057452"/>
    </source>
</evidence>